<keyword evidence="4" id="KW-0804">Transcription</keyword>
<keyword evidence="2" id="KW-0238">DNA-binding</keyword>
<dbReference type="GO" id="GO:0043565">
    <property type="term" value="F:sequence-specific DNA binding"/>
    <property type="evidence" value="ECO:0007669"/>
    <property type="project" value="InterPro"/>
</dbReference>
<reference evidence="6 7" key="1">
    <citation type="submission" date="2019-05" db="EMBL/GenBank/DDBJ databases">
        <authorList>
            <person name="Pankratov T."/>
            <person name="Grouzdev D."/>
        </authorList>
    </citation>
    <scope>NUCLEOTIDE SEQUENCE [LARGE SCALE GENOMIC DNA]</scope>
    <source>
        <strain evidence="6 7">KEBCLARHB70R</strain>
    </source>
</reference>
<protein>
    <submittedName>
        <fullName evidence="6">AraC family transcriptional regulator</fullName>
    </submittedName>
</protein>
<dbReference type="SMART" id="SM00342">
    <property type="entry name" value="HTH_ARAC"/>
    <property type="match status" value="1"/>
</dbReference>
<dbReference type="Gene3D" id="2.60.120.280">
    <property type="entry name" value="Regulatory protein AraC"/>
    <property type="match status" value="1"/>
</dbReference>
<accession>A0A5R9J7C5</accession>
<keyword evidence="1" id="KW-0805">Transcription regulation</keyword>
<dbReference type="PROSITE" id="PS01124">
    <property type="entry name" value="HTH_ARAC_FAMILY_2"/>
    <property type="match status" value="1"/>
</dbReference>
<keyword evidence="3" id="KW-0010">Activator</keyword>
<dbReference type="Gene3D" id="1.10.10.60">
    <property type="entry name" value="Homeodomain-like"/>
    <property type="match status" value="2"/>
</dbReference>
<dbReference type="PRINTS" id="PR00032">
    <property type="entry name" value="HTHARAC"/>
</dbReference>
<dbReference type="PROSITE" id="PS00041">
    <property type="entry name" value="HTH_ARAC_FAMILY_1"/>
    <property type="match status" value="2"/>
</dbReference>
<dbReference type="RefSeq" id="WP_138325604.1">
    <property type="nucleotide sequence ID" value="NZ_VCDI01000002.1"/>
</dbReference>
<dbReference type="SUPFAM" id="SSF46689">
    <property type="entry name" value="Homeodomain-like"/>
    <property type="match status" value="2"/>
</dbReference>
<evidence type="ECO:0000313" key="7">
    <source>
        <dbReference type="Proteomes" id="UP000305654"/>
    </source>
</evidence>
<proteinExistence type="predicted"/>
<evidence type="ECO:0000259" key="5">
    <source>
        <dbReference type="PROSITE" id="PS01124"/>
    </source>
</evidence>
<dbReference type="EMBL" id="VCDI01000002">
    <property type="protein sequence ID" value="TLU73524.1"/>
    <property type="molecule type" value="Genomic_DNA"/>
</dbReference>
<dbReference type="OrthoDB" id="5295469at2"/>
<dbReference type="InterPro" id="IPR018060">
    <property type="entry name" value="HTH_AraC"/>
</dbReference>
<dbReference type="AlphaFoldDB" id="A0A5R9J7C5"/>
<organism evidence="6 7">
    <name type="scientific">Lichenicoccus roseus</name>
    <dbReference type="NCBI Taxonomy" id="2683649"/>
    <lineage>
        <taxon>Bacteria</taxon>
        <taxon>Pseudomonadati</taxon>
        <taxon>Pseudomonadota</taxon>
        <taxon>Alphaproteobacteria</taxon>
        <taxon>Acetobacterales</taxon>
        <taxon>Acetobacteraceae</taxon>
        <taxon>Lichenicoccus</taxon>
    </lineage>
</organism>
<evidence type="ECO:0000256" key="4">
    <source>
        <dbReference type="ARBA" id="ARBA00023163"/>
    </source>
</evidence>
<evidence type="ECO:0000313" key="6">
    <source>
        <dbReference type="EMBL" id="TLU73524.1"/>
    </source>
</evidence>
<keyword evidence="7" id="KW-1185">Reference proteome</keyword>
<dbReference type="InterPro" id="IPR037923">
    <property type="entry name" value="HTH-like"/>
</dbReference>
<dbReference type="InterPro" id="IPR050204">
    <property type="entry name" value="AraC_XylS_family_regulators"/>
</dbReference>
<dbReference type="Proteomes" id="UP000305654">
    <property type="component" value="Unassembled WGS sequence"/>
</dbReference>
<dbReference type="InterPro" id="IPR020449">
    <property type="entry name" value="Tscrpt_reg_AraC-type_HTH"/>
</dbReference>
<gene>
    <name evidence="6" type="ORF">FE263_09120</name>
</gene>
<dbReference type="Pfam" id="PF12833">
    <property type="entry name" value="HTH_18"/>
    <property type="match status" value="1"/>
</dbReference>
<evidence type="ECO:0000256" key="1">
    <source>
        <dbReference type="ARBA" id="ARBA00023015"/>
    </source>
</evidence>
<dbReference type="Pfam" id="PF02311">
    <property type="entry name" value="AraC_binding"/>
    <property type="match status" value="1"/>
</dbReference>
<evidence type="ECO:0000256" key="3">
    <source>
        <dbReference type="ARBA" id="ARBA00023159"/>
    </source>
</evidence>
<dbReference type="PANTHER" id="PTHR46796">
    <property type="entry name" value="HTH-TYPE TRANSCRIPTIONAL ACTIVATOR RHAS-RELATED"/>
    <property type="match status" value="1"/>
</dbReference>
<evidence type="ECO:0000256" key="2">
    <source>
        <dbReference type="ARBA" id="ARBA00023125"/>
    </source>
</evidence>
<dbReference type="InterPro" id="IPR018062">
    <property type="entry name" value="HTH_AraC-typ_CS"/>
</dbReference>
<comment type="caution">
    <text evidence="6">The sequence shown here is derived from an EMBL/GenBank/DDBJ whole genome shotgun (WGS) entry which is preliminary data.</text>
</comment>
<feature type="domain" description="HTH araC/xylS-type" evidence="5">
    <location>
        <begin position="188"/>
        <end position="286"/>
    </location>
</feature>
<dbReference type="InterPro" id="IPR003313">
    <property type="entry name" value="AraC-bd"/>
</dbReference>
<sequence length="299" mass="33692">MLTDVADAGSRAVSLAFPKQRYRLHAMVTSAGYDQRRHDPHRPYDWNGLRRGDAPFVLLQHTLSGRGRLRHGRSMHEVLPGQTMLLSFPHDHRYWLAPGDGWEFFWICLNGSEVLRLWRQLLEAGPLVRLGAAGIDRMAAYCRAVLDGEVTSPARSSQMAYSIAMHLADELLAWGEVRTSSKRPAAIERAVSLVHGAAGAPVDVGRMAEASGYSRYHFSRLFSAVEGVPPARYRLRVRMEEAARRLQTEPDPIKIIAQRCGFADANYFTKLFRRYYGMTPRDFRRSGMFAGSLSTQGVR</sequence>
<dbReference type="GO" id="GO:0003700">
    <property type="term" value="F:DNA-binding transcription factor activity"/>
    <property type="evidence" value="ECO:0007669"/>
    <property type="project" value="InterPro"/>
</dbReference>
<dbReference type="SUPFAM" id="SSF51215">
    <property type="entry name" value="Regulatory protein AraC"/>
    <property type="match status" value="1"/>
</dbReference>
<dbReference type="InterPro" id="IPR009057">
    <property type="entry name" value="Homeodomain-like_sf"/>
</dbReference>
<name>A0A5R9J7C5_9PROT</name>